<evidence type="ECO:0008006" key="6">
    <source>
        <dbReference type="Google" id="ProtNLM"/>
    </source>
</evidence>
<organism evidence="4 5">
    <name type="scientific">Epichloe bromicola</name>
    <dbReference type="NCBI Taxonomy" id="79588"/>
    <lineage>
        <taxon>Eukaryota</taxon>
        <taxon>Fungi</taxon>
        <taxon>Dikarya</taxon>
        <taxon>Ascomycota</taxon>
        <taxon>Pezizomycotina</taxon>
        <taxon>Sordariomycetes</taxon>
        <taxon>Hypocreomycetidae</taxon>
        <taxon>Hypocreales</taxon>
        <taxon>Clavicipitaceae</taxon>
        <taxon>Epichloe</taxon>
    </lineage>
</organism>
<proteinExistence type="inferred from homology"/>
<name>A0ABQ0CQ01_9HYPO</name>
<gene>
    <name evidence="4" type="primary">g3862</name>
    <name evidence="4" type="ORF">EsDP_00003862</name>
</gene>
<evidence type="ECO:0000256" key="1">
    <source>
        <dbReference type="ARBA" id="ARBA00005578"/>
    </source>
</evidence>
<dbReference type="SUPFAM" id="SSF82657">
    <property type="entry name" value="BolA-like"/>
    <property type="match status" value="1"/>
</dbReference>
<evidence type="ECO:0000313" key="5">
    <source>
        <dbReference type="Proteomes" id="UP001562357"/>
    </source>
</evidence>
<accession>A0ABQ0CQ01</accession>
<protein>
    <recommendedName>
        <fullName evidence="6">Bola-like protein</fullName>
    </recommendedName>
</protein>
<keyword evidence="5" id="KW-1185">Reference proteome</keyword>
<dbReference type="InterPro" id="IPR052275">
    <property type="entry name" value="Mt_Fe-S_assembly_factor"/>
</dbReference>
<comment type="similarity">
    <text evidence="1 2">Belongs to the BolA/IbaG family.</text>
</comment>
<dbReference type="EMBL" id="BAAFGZ010000133">
    <property type="protein sequence ID" value="GAB0135527.1"/>
    <property type="molecule type" value="Genomic_DNA"/>
</dbReference>
<sequence length="134" mass="14826">MICPSCRASTRLVRTAPGIAPRRIPPRQPPPRRPPPVQTPRRAAHPRFYSQMPEEPSMSTAEQSIADLLRRKLRPTELLVRDVSGGCGSMYAIDIASPAFKGATMLKQQRMVNAALGDVMKGWHGVQLNTRVSE</sequence>
<evidence type="ECO:0000256" key="2">
    <source>
        <dbReference type="RuleBase" id="RU003860"/>
    </source>
</evidence>
<dbReference type="Proteomes" id="UP001562357">
    <property type="component" value="Unassembled WGS sequence"/>
</dbReference>
<feature type="compositionally biased region" description="Pro residues" evidence="3">
    <location>
        <begin position="26"/>
        <end position="38"/>
    </location>
</feature>
<comment type="caution">
    <text evidence="4">The sequence shown here is derived from an EMBL/GenBank/DDBJ whole genome shotgun (WGS) entry which is preliminary data.</text>
</comment>
<dbReference type="PANTHER" id="PTHR46188:SF1">
    <property type="entry name" value="BOLA-LIKE PROTEIN 3"/>
    <property type="match status" value="1"/>
</dbReference>
<dbReference type="Gene3D" id="3.10.20.90">
    <property type="entry name" value="Phosphatidylinositol 3-kinase Catalytic Subunit, Chain A, domain 1"/>
    <property type="match status" value="1"/>
</dbReference>
<dbReference type="InterPro" id="IPR002634">
    <property type="entry name" value="BolA"/>
</dbReference>
<evidence type="ECO:0000256" key="3">
    <source>
        <dbReference type="SAM" id="MobiDB-lite"/>
    </source>
</evidence>
<reference evidence="5" key="1">
    <citation type="submission" date="2024-06" db="EMBL/GenBank/DDBJ databases">
        <title>Draft Genome Sequences of Epichloe bromicola Strains Isolated from Elymus ciliaris.</title>
        <authorList>
            <consortium name="Epichloe bromicola genome sequencing consortium"/>
            <person name="Miura A."/>
            <person name="Imano S."/>
            <person name="Ashida A."/>
            <person name="Sato I."/>
            <person name="Chiba S."/>
            <person name="Tanaka A."/>
            <person name="Camagna M."/>
            <person name="Takemoto D."/>
        </authorList>
    </citation>
    <scope>NUCLEOTIDE SEQUENCE [LARGE SCALE GENOMIC DNA]</scope>
    <source>
        <strain evidence="5">DP</strain>
    </source>
</reference>
<dbReference type="InterPro" id="IPR036065">
    <property type="entry name" value="BolA-like_sf"/>
</dbReference>
<dbReference type="Pfam" id="PF01722">
    <property type="entry name" value="BolA"/>
    <property type="match status" value="1"/>
</dbReference>
<evidence type="ECO:0000313" key="4">
    <source>
        <dbReference type="EMBL" id="GAB0135527.1"/>
    </source>
</evidence>
<dbReference type="PANTHER" id="PTHR46188">
    <property type="entry name" value="BOLA-LIKE PROTEIN 3"/>
    <property type="match status" value="1"/>
</dbReference>
<feature type="region of interest" description="Disordered" evidence="3">
    <location>
        <begin position="18"/>
        <end position="62"/>
    </location>
</feature>